<evidence type="ECO:0000256" key="6">
    <source>
        <dbReference type="SAM" id="Phobius"/>
    </source>
</evidence>
<keyword evidence="9" id="KW-1185">Reference proteome</keyword>
<evidence type="ECO:0000256" key="1">
    <source>
        <dbReference type="ARBA" id="ARBA00004141"/>
    </source>
</evidence>
<dbReference type="GO" id="GO:0005886">
    <property type="term" value="C:plasma membrane"/>
    <property type="evidence" value="ECO:0007669"/>
    <property type="project" value="TreeGrafter"/>
</dbReference>
<feature type="transmembrane region" description="Helical" evidence="6">
    <location>
        <begin position="63"/>
        <end position="82"/>
    </location>
</feature>
<keyword evidence="4 6" id="KW-0472">Membrane</keyword>
<evidence type="ECO:0000313" key="9">
    <source>
        <dbReference type="Proteomes" id="UP000639643"/>
    </source>
</evidence>
<evidence type="ECO:0000256" key="4">
    <source>
        <dbReference type="ARBA" id="ARBA00023136"/>
    </source>
</evidence>
<dbReference type="Proteomes" id="UP000639643">
    <property type="component" value="Unassembled WGS sequence"/>
</dbReference>
<feature type="transmembrane region" description="Helical" evidence="6">
    <location>
        <begin position="103"/>
        <end position="121"/>
    </location>
</feature>
<comment type="caution">
    <text evidence="8">The sequence shown here is derived from an EMBL/GenBank/DDBJ whole genome shotgun (WGS) entry which is preliminary data.</text>
</comment>
<dbReference type="Pfam" id="PF07690">
    <property type="entry name" value="MFS_1"/>
    <property type="match status" value="1"/>
</dbReference>
<feature type="transmembrane region" description="Helical" evidence="6">
    <location>
        <begin position="532"/>
        <end position="551"/>
    </location>
</feature>
<dbReference type="FunFam" id="1.20.1720.10:FF:000012">
    <property type="entry name" value="MFS toxin efflux pump (AflT)"/>
    <property type="match status" value="1"/>
</dbReference>
<feature type="transmembrane region" description="Helical" evidence="6">
    <location>
        <begin position="393"/>
        <end position="413"/>
    </location>
</feature>
<sequence length="569" mass="60800">MEAAKETKPPIATPADSPPTEQAELASSPQPPAENEKSEADENALERNSSAAPSEEPEYPGSAQVAVIMACILGAIFLMSLDRTIIATAIPRMTDEFHSIQDIGWYGSAFMVTTCCFQLLWGKVYTFYPAKYVFLALLGLFEVGSAICGAAPSSLVFIIGRAVAGMGSAGILSGAIVLMMGAVPLAKRPLYNGFFSAVLGTPSVVGPLLGGAFTSRVSWRWCFFINLPIGGAAMVVIFFALKPAPAAVPGLTARQQLAKLDLLGELFLFPSLICLLLALQWGGITYDWNSWRIILLLVLFAVCLVAFVVVEVLRQENATIHLEVIKNRTVVSAMRYVFCLASTMFLLIYYLPIWFQAIQGKSAVDSGVATLPLVISLVVASTLSGQLVGRLGYYTPFTMLSSVLMPVGAGGSFRRSKSTRAAGAGSDSRSSSASASAWPPARPDRRTDGSPEEARPGGGLARLLLPAARGRHIRVRRPERAQRQALIEGLTDAVKDLDPQTIVSTGATALRDVLPAADLPTVLVKYNEAIRWVFVVGAVTASLSALGSFTLEWKSVKGDEKPKLPAKDE</sequence>
<evidence type="ECO:0000256" key="2">
    <source>
        <dbReference type="ARBA" id="ARBA00022692"/>
    </source>
</evidence>
<reference evidence="8" key="1">
    <citation type="journal article" date="2020" name="Phytopathology">
        <title>Genome Sequence Resources of Colletotrichum truncatum, C. plurivorum, C. musicola, and C. sojae: Four Species Pathogenic to Soybean (Glycine max).</title>
        <authorList>
            <person name="Rogerio F."/>
            <person name="Boufleur T.R."/>
            <person name="Ciampi-Guillardi M."/>
            <person name="Sukno S.A."/>
            <person name="Thon M.R."/>
            <person name="Massola Junior N.S."/>
            <person name="Baroncelli R."/>
        </authorList>
    </citation>
    <scope>NUCLEOTIDE SEQUENCE</scope>
    <source>
        <strain evidence="8">LFN0074</strain>
    </source>
</reference>
<feature type="transmembrane region" description="Helical" evidence="6">
    <location>
        <begin position="293"/>
        <end position="313"/>
    </location>
</feature>
<feature type="transmembrane region" description="Helical" evidence="6">
    <location>
        <begin position="333"/>
        <end position="355"/>
    </location>
</feature>
<dbReference type="PANTHER" id="PTHR23501">
    <property type="entry name" value="MAJOR FACILITATOR SUPERFAMILY"/>
    <property type="match status" value="1"/>
</dbReference>
<dbReference type="GO" id="GO:0022857">
    <property type="term" value="F:transmembrane transporter activity"/>
    <property type="evidence" value="ECO:0007669"/>
    <property type="project" value="InterPro"/>
</dbReference>
<feature type="compositionally biased region" description="Basic and acidic residues" evidence="5">
    <location>
        <begin position="442"/>
        <end position="455"/>
    </location>
</feature>
<feature type="transmembrane region" description="Helical" evidence="6">
    <location>
        <begin position="189"/>
        <end position="209"/>
    </location>
</feature>
<dbReference type="CDD" id="cd17502">
    <property type="entry name" value="MFS_Azr1_MDR_like"/>
    <property type="match status" value="1"/>
</dbReference>
<accession>A0A8H6U4I6</accession>
<feature type="region of interest" description="Disordered" evidence="5">
    <location>
        <begin position="1"/>
        <end position="58"/>
    </location>
</feature>
<feature type="transmembrane region" description="Helical" evidence="6">
    <location>
        <begin position="221"/>
        <end position="242"/>
    </location>
</feature>
<feature type="transmembrane region" description="Helical" evidence="6">
    <location>
        <begin position="262"/>
        <end position="281"/>
    </location>
</feature>
<dbReference type="OrthoDB" id="10021397at2759"/>
<feature type="compositionally biased region" description="Low complexity" evidence="5">
    <location>
        <begin position="420"/>
        <end position="439"/>
    </location>
</feature>
<dbReference type="EMBL" id="WIGM01000104">
    <property type="protein sequence ID" value="KAF6840141.1"/>
    <property type="molecule type" value="Genomic_DNA"/>
</dbReference>
<protein>
    <submittedName>
        <fullName evidence="8">Major facilitator superfamily transporter</fullName>
    </submittedName>
</protein>
<dbReference type="PANTHER" id="PTHR23501:SF201">
    <property type="entry name" value="MFS AFLATOXIN EFFLUX PUMP"/>
    <property type="match status" value="1"/>
</dbReference>
<feature type="transmembrane region" description="Helical" evidence="6">
    <location>
        <begin position="163"/>
        <end position="183"/>
    </location>
</feature>
<feature type="domain" description="Major facilitator superfamily (MFS) profile" evidence="7">
    <location>
        <begin position="68"/>
        <end position="569"/>
    </location>
</feature>
<feature type="transmembrane region" description="Helical" evidence="6">
    <location>
        <begin position="133"/>
        <end position="151"/>
    </location>
</feature>
<dbReference type="PROSITE" id="PS50850">
    <property type="entry name" value="MFS"/>
    <property type="match status" value="1"/>
</dbReference>
<keyword evidence="2 6" id="KW-0812">Transmembrane</keyword>
<keyword evidence="3 6" id="KW-1133">Transmembrane helix</keyword>
<dbReference type="InterPro" id="IPR036259">
    <property type="entry name" value="MFS_trans_sf"/>
</dbReference>
<organism evidence="8 9">
    <name type="scientific">Colletotrichum musicola</name>
    <dbReference type="NCBI Taxonomy" id="2175873"/>
    <lineage>
        <taxon>Eukaryota</taxon>
        <taxon>Fungi</taxon>
        <taxon>Dikarya</taxon>
        <taxon>Ascomycota</taxon>
        <taxon>Pezizomycotina</taxon>
        <taxon>Sordariomycetes</taxon>
        <taxon>Hypocreomycetidae</taxon>
        <taxon>Glomerellales</taxon>
        <taxon>Glomerellaceae</taxon>
        <taxon>Colletotrichum</taxon>
        <taxon>Colletotrichum orchidearum species complex</taxon>
    </lineage>
</organism>
<evidence type="ECO:0000313" key="8">
    <source>
        <dbReference type="EMBL" id="KAF6840141.1"/>
    </source>
</evidence>
<dbReference type="InterPro" id="IPR011701">
    <property type="entry name" value="MFS"/>
</dbReference>
<dbReference type="InterPro" id="IPR020846">
    <property type="entry name" value="MFS_dom"/>
</dbReference>
<dbReference type="SUPFAM" id="SSF103473">
    <property type="entry name" value="MFS general substrate transporter"/>
    <property type="match status" value="1"/>
</dbReference>
<dbReference type="Gene3D" id="1.20.1250.20">
    <property type="entry name" value="MFS general substrate transporter like domains"/>
    <property type="match status" value="2"/>
</dbReference>
<dbReference type="AlphaFoldDB" id="A0A8H6U4I6"/>
<proteinExistence type="predicted"/>
<evidence type="ECO:0000256" key="3">
    <source>
        <dbReference type="ARBA" id="ARBA00022989"/>
    </source>
</evidence>
<evidence type="ECO:0000259" key="7">
    <source>
        <dbReference type="PROSITE" id="PS50850"/>
    </source>
</evidence>
<feature type="region of interest" description="Disordered" evidence="5">
    <location>
        <begin position="416"/>
        <end position="460"/>
    </location>
</feature>
<name>A0A8H6U4I6_9PEZI</name>
<evidence type="ECO:0000256" key="5">
    <source>
        <dbReference type="SAM" id="MobiDB-lite"/>
    </source>
</evidence>
<comment type="subcellular location">
    <subcellularLocation>
        <location evidence="1">Membrane</location>
        <topology evidence="1">Multi-pass membrane protein</topology>
    </subcellularLocation>
</comment>
<gene>
    <name evidence="8" type="ORF">CMUS01_04035</name>
</gene>